<evidence type="ECO:0000313" key="3">
    <source>
        <dbReference type="Proteomes" id="UP000735302"/>
    </source>
</evidence>
<evidence type="ECO:0000313" key="2">
    <source>
        <dbReference type="EMBL" id="GFO14393.1"/>
    </source>
</evidence>
<dbReference type="AlphaFoldDB" id="A0AAV4B4A4"/>
<proteinExistence type="predicted"/>
<keyword evidence="1" id="KW-0732">Signal</keyword>
<gene>
    <name evidence="2" type="ORF">PoB_004089800</name>
</gene>
<feature type="signal peptide" evidence="1">
    <location>
        <begin position="1"/>
        <end position="26"/>
    </location>
</feature>
<protein>
    <submittedName>
        <fullName evidence="2">Uncharacterized protein</fullName>
    </submittedName>
</protein>
<feature type="chain" id="PRO_5044022448" evidence="1">
    <location>
        <begin position="27"/>
        <end position="117"/>
    </location>
</feature>
<reference evidence="2 3" key="1">
    <citation type="journal article" date="2021" name="Elife">
        <title>Chloroplast acquisition without the gene transfer in kleptoplastic sea slugs, Plakobranchus ocellatus.</title>
        <authorList>
            <person name="Maeda T."/>
            <person name="Takahashi S."/>
            <person name="Yoshida T."/>
            <person name="Shimamura S."/>
            <person name="Takaki Y."/>
            <person name="Nagai Y."/>
            <person name="Toyoda A."/>
            <person name="Suzuki Y."/>
            <person name="Arimoto A."/>
            <person name="Ishii H."/>
            <person name="Satoh N."/>
            <person name="Nishiyama T."/>
            <person name="Hasebe M."/>
            <person name="Maruyama T."/>
            <person name="Minagawa J."/>
            <person name="Obokata J."/>
            <person name="Shigenobu S."/>
        </authorList>
    </citation>
    <scope>NUCLEOTIDE SEQUENCE [LARGE SCALE GENOMIC DNA]</scope>
</reference>
<organism evidence="2 3">
    <name type="scientific">Plakobranchus ocellatus</name>
    <dbReference type="NCBI Taxonomy" id="259542"/>
    <lineage>
        <taxon>Eukaryota</taxon>
        <taxon>Metazoa</taxon>
        <taxon>Spiralia</taxon>
        <taxon>Lophotrochozoa</taxon>
        <taxon>Mollusca</taxon>
        <taxon>Gastropoda</taxon>
        <taxon>Heterobranchia</taxon>
        <taxon>Euthyneura</taxon>
        <taxon>Panpulmonata</taxon>
        <taxon>Sacoglossa</taxon>
        <taxon>Placobranchoidea</taxon>
        <taxon>Plakobranchidae</taxon>
        <taxon>Plakobranchus</taxon>
    </lineage>
</organism>
<comment type="caution">
    <text evidence="2">The sequence shown here is derived from an EMBL/GenBank/DDBJ whole genome shotgun (WGS) entry which is preliminary data.</text>
</comment>
<dbReference type="EMBL" id="BLXT01004562">
    <property type="protein sequence ID" value="GFO14393.1"/>
    <property type="molecule type" value="Genomic_DNA"/>
</dbReference>
<keyword evidence="3" id="KW-1185">Reference proteome</keyword>
<dbReference type="Proteomes" id="UP000735302">
    <property type="component" value="Unassembled WGS sequence"/>
</dbReference>
<evidence type="ECO:0000256" key="1">
    <source>
        <dbReference type="SAM" id="SignalP"/>
    </source>
</evidence>
<accession>A0AAV4B4A4</accession>
<sequence length="117" mass="13412">MASKVYIEVICVLLCTAVCILDGCRAVKEILNKCRDKNAYHVKGNIFRYVLYDACVLVKCYEGNWYSHKTECKHADWCYENGEILSINGVRWLCEVKDLKSQWKQLSRTNGTIGGLP</sequence>
<name>A0AAV4B4A4_9GAST</name>